<dbReference type="RefSeq" id="WP_152753833.1">
    <property type="nucleotide sequence ID" value="NZ_SPSE01000056.1"/>
</dbReference>
<dbReference type="Proteomes" id="UP000342249">
    <property type="component" value="Unassembled WGS sequence"/>
</dbReference>
<dbReference type="Pfam" id="PF21205">
    <property type="entry name" value="Rep3_C"/>
    <property type="match status" value="1"/>
</dbReference>
<dbReference type="InterPro" id="IPR036390">
    <property type="entry name" value="WH_DNA-bd_sf"/>
</dbReference>
<protein>
    <submittedName>
        <fullName evidence="3">RepB family plasmid replication initiator protein</fullName>
    </submittedName>
</protein>
<reference evidence="3 4" key="1">
    <citation type="journal article" date="2019" name="Lett. Appl. Microbiol.">
        <title>A case of 'blown pack' spoilage of vacuum-packaged pork likely associated with Clostridium estertheticum in Canada.</title>
        <authorList>
            <person name="Zhang P."/>
            <person name="Ward P."/>
            <person name="McMullen L.M."/>
            <person name="Yang X."/>
        </authorList>
    </citation>
    <scope>NUCLEOTIDE SEQUENCE [LARGE SCALE GENOMIC DNA]</scope>
    <source>
        <strain evidence="3 4">MA19</strain>
    </source>
</reference>
<dbReference type="GO" id="GO:0006270">
    <property type="term" value="P:DNA replication initiation"/>
    <property type="evidence" value="ECO:0007669"/>
    <property type="project" value="InterPro"/>
</dbReference>
<dbReference type="Gene3D" id="1.10.10.10">
    <property type="entry name" value="Winged helix-like DNA-binding domain superfamily/Winged helix DNA-binding domain"/>
    <property type="match status" value="2"/>
</dbReference>
<evidence type="ECO:0000313" key="4">
    <source>
        <dbReference type="Proteomes" id="UP000342249"/>
    </source>
</evidence>
<proteinExistence type="inferred from homology"/>
<dbReference type="AlphaFoldDB" id="A0A5N7IVB8"/>
<dbReference type="InterPro" id="IPR000525">
    <property type="entry name" value="Initiator_Rep_WH1"/>
</dbReference>
<evidence type="ECO:0000259" key="2">
    <source>
        <dbReference type="Pfam" id="PF01051"/>
    </source>
</evidence>
<evidence type="ECO:0000256" key="1">
    <source>
        <dbReference type="ARBA" id="ARBA00038283"/>
    </source>
</evidence>
<accession>A0A5N7IVB8</accession>
<gene>
    <name evidence="3" type="ORF">E4V82_21635</name>
</gene>
<organism evidence="3 4">
    <name type="scientific">Clostridium estertheticum</name>
    <dbReference type="NCBI Taxonomy" id="238834"/>
    <lineage>
        <taxon>Bacteria</taxon>
        <taxon>Bacillati</taxon>
        <taxon>Bacillota</taxon>
        <taxon>Clostridia</taxon>
        <taxon>Eubacteriales</taxon>
        <taxon>Clostridiaceae</taxon>
        <taxon>Clostridium</taxon>
    </lineage>
</organism>
<dbReference type="GO" id="GO:0003887">
    <property type="term" value="F:DNA-directed DNA polymerase activity"/>
    <property type="evidence" value="ECO:0007669"/>
    <property type="project" value="InterPro"/>
</dbReference>
<feature type="domain" description="Initiator Rep protein WH1" evidence="2">
    <location>
        <begin position="12"/>
        <end position="153"/>
    </location>
</feature>
<dbReference type="InterPro" id="IPR036388">
    <property type="entry name" value="WH-like_DNA-bd_sf"/>
</dbReference>
<dbReference type="EMBL" id="SPSF01000053">
    <property type="protein sequence ID" value="MPQ64680.1"/>
    <property type="molecule type" value="Genomic_DNA"/>
</dbReference>
<name>A0A5N7IVB8_9CLOT</name>
<comment type="similarity">
    <text evidence="1">Belongs to the initiator RepB protein family.</text>
</comment>
<evidence type="ECO:0000313" key="3">
    <source>
        <dbReference type="EMBL" id="MPQ64680.1"/>
    </source>
</evidence>
<comment type="caution">
    <text evidence="3">The sequence shown here is derived from an EMBL/GenBank/DDBJ whole genome shotgun (WGS) entry which is preliminary data.</text>
</comment>
<dbReference type="SUPFAM" id="SSF46785">
    <property type="entry name" value="Winged helix' DNA-binding domain"/>
    <property type="match status" value="2"/>
</dbReference>
<dbReference type="Pfam" id="PF01051">
    <property type="entry name" value="Rep3_N"/>
    <property type="match status" value="1"/>
</dbReference>
<sequence length="386" mass="44885">MITDLTKANNNWIYQSNKLIEASYSFTVLEQKLIRLLASMITKDDVDLKEYQFSATDLSNTLNIHKRNIYRELDSVTDKLMARFIKMKNDDTQEFDKFHLIKTAKLRKGILTLKIDEDMKDFYLKLNWYTKYQLKNIMQFKSTYSFRLYELLKQYEGIGNRSITIDNLRVGLDIEKKQYPKYSNLKQKVINVALNEINTKTDIIFDYEEIKTGRKVTSIKFNIKANKANNIAIEEICATKVSKSTYDANKCSVEDIKTVKSIFKEDITVEQAKSVLIAAKGNLKVIKEKYDLPRKIDVGNIVGWVIDAIKEKYKAPKGMSNAGGSFNDYEQRKYDFDKLESSLLGKYDERFYEESTMSVKSMVDDVRKAMNEETSTTFQNESIPLI</sequence>